<comment type="similarity">
    <text evidence="12">Belongs to the methyltransferase superfamily. Trm-G10 family.</text>
</comment>
<keyword evidence="4" id="KW-0820">tRNA-binding</keyword>
<dbReference type="Proteomes" id="UP000070549">
    <property type="component" value="Unassembled WGS sequence"/>
</dbReference>
<dbReference type="CDD" id="cd02440">
    <property type="entry name" value="AdoMet_MTases"/>
    <property type="match status" value="1"/>
</dbReference>
<comment type="subcellular location">
    <subcellularLocation>
        <location evidence="1">Cytoplasm</location>
    </subcellularLocation>
</comment>
<dbReference type="PROSITE" id="PS00092">
    <property type="entry name" value="N6_MTASE"/>
    <property type="match status" value="1"/>
</dbReference>
<keyword evidence="18" id="KW-1185">Reference proteome</keyword>
<evidence type="ECO:0000259" key="16">
    <source>
        <dbReference type="Pfam" id="PF02926"/>
    </source>
</evidence>
<dbReference type="PANTHER" id="PTHR14911">
    <property type="entry name" value="THUMP DOMAIN-CONTAINING"/>
    <property type="match status" value="1"/>
</dbReference>
<keyword evidence="6" id="KW-0808">Transferase</keyword>
<evidence type="ECO:0000256" key="14">
    <source>
        <dbReference type="ARBA" id="ARBA00082665"/>
    </source>
</evidence>
<organism evidence="17 18">
    <name type="scientific">candidate division MSBL1 archaeon SCGC-AAA382A03</name>
    <dbReference type="NCBI Taxonomy" id="1698278"/>
    <lineage>
        <taxon>Archaea</taxon>
        <taxon>Methanobacteriati</taxon>
        <taxon>Methanobacteriota</taxon>
        <taxon>candidate division MSBL1</taxon>
    </lineage>
</organism>
<evidence type="ECO:0000256" key="10">
    <source>
        <dbReference type="ARBA" id="ARBA00051883"/>
    </source>
</evidence>
<comment type="caution">
    <text evidence="17">The sequence shown here is derived from an EMBL/GenBank/DDBJ whole genome shotgun (WGS) entry which is preliminary data.</text>
</comment>
<evidence type="ECO:0000256" key="12">
    <source>
        <dbReference type="ARBA" id="ARBA00061338"/>
    </source>
</evidence>
<name>A0A133VFL9_9EURY</name>
<keyword evidence="3" id="KW-0963">Cytoplasm</keyword>
<dbReference type="EC" id="2.1.1.213" evidence="13"/>
<dbReference type="SUPFAM" id="SSF143437">
    <property type="entry name" value="THUMP domain-like"/>
    <property type="match status" value="1"/>
</dbReference>
<dbReference type="AlphaFoldDB" id="A0A133VFL9"/>
<reference evidence="17 18" key="1">
    <citation type="journal article" date="2016" name="Sci. Rep.">
        <title>Metabolic traits of an uncultured archaeal lineage -MSBL1- from brine pools of the Red Sea.</title>
        <authorList>
            <person name="Mwirichia R."/>
            <person name="Alam I."/>
            <person name="Rashid M."/>
            <person name="Vinu M."/>
            <person name="Ba-Alawi W."/>
            <person name="Anthony Kamau A."/>
            <person name="Kamanda Ngugi D."/>
            <person name="Goker M."/>
            <person name="Klenk H.P."/>
            <person name="Bajic V."/>
            <person name="Stingl U."/>
        </authorList>
    </citation>
    <scope>NUCLEOTIDE SEQUENCE [LARGE SCALE GENOMIC DNA]</scope>
    <source>
        <strain evidence="17">SCGC-AAA382A03</strain>
    </source>
</reference>
<dbReference type="PATRIC" id="fig|1698278.3.peg.182"/>
<evidence type="ECO:0000256" key="5">
    <source>
        <dbReference type="ARBA" id="ARBA00022603"/>
    </source>
</evidence>
<protein>
    <recommendedName>
        <fullName evidence="13">tRNA (guanine(10)-N(2))-dimethyltransferase</fullName>
        <ecNumber evidence="13">2.1.1.213</ecNumber>
    </recommendedName>
    <alternativeName>
        <fullName evidence="14">tRNA:G10 dimethyltransferase</fullName>
    </alternativeName>
</protein>
<evidence type="ECO:0000256" key="8">
    <source>
        <dbReference type="ARBA" id="ARBA00022694"/>
    </source>
</evidence>
<evidence type="ECO:0000313" key="18">
    <source>
        <dbReference type="Proteomes" id="UP000070549"/>
    </source>
</evidence>
<dbReference type="SUPFAM" id="SSF53335">
    <property type="entry name" value="S-adenosyl-L-methionine-dependent methyltransferases"/>
    <property type="match status" value="1"/>
</dbReference>
<dbReference type="InterPro" id="IPR029063">
    <property type="entry name" value="SAM-dependent_MTases_sf"/>
</dbReference>
<dbReference type="EMBL" id="LHYC01000026">
    <property type="protein sequence ID" value="KXB05248.1"/>
    <property type="molecule type" value="Genomic_DNA"/>
</dbReference>
<evidence type="ECO:0000256" key="11">
    <source>
        <dbReference type="ARBA" id="ARBA00054380"/>
    </source>
</evidence>
<evidence type="ECO:0000256" key="13">
    <source>
        <dbReference type="ARBA" id="ARBA00066936"/>
    </source>
</evidence>
<dbReference type="Pfam" id="PF02926">
    <property type="entry name" value="THUMP"/>
    <property type="match status" value="1"/>
</dbReference>
<evidence type="ECO:0000256" key="9">
    <source>
        <dbReference type="ARBA" id="ARBA00022884"/>
    </source>
</evidence>
<evidence type="ECO:0000256" key="1">
    <source>
        <dbReference type="ARBA" id="ARBA00004496"/>
    </source>
</evidence>
<feature type="domain" description="Ribosomal RNA large subunit methyltransferase K/L-like methyltransferase" evidence="15">
    <location>
        <begin position="175"/>
        <end position="343"/>
    </location>
</feature>
<comment type="catalytic activity">
    <reaction evidence="10">
        <text>guanosine(10) in tRNA + 2 S-adenosyl-L-methionine = N(2)-dimethylguanosine(10) in tRNA + 2 S-adenosyl-L-homocysteine + 2 H(+)</text>
        <dbReference type="Rhea" id="RHEA:43124"/>
        <dbReference type="Rhea" id="RHEA-COMP:10355"/>
        <dbReference type="Rhea" id="RHEA-COMP:10358"/>
        <dbReference type="ChEBI" id="CHEBI:15378"/>
        <dbReference type="ChEBI" id="CHEBI:57856"/>
        <dbReference type="ChEBI" id="CHEBI:59789"/>
        <dbReference type="ChEBI" id="CHEBI:74269"/>
        <dbReference type="ChEBI" id="CHEBI:74513"/>
        <dbReference type="EC" id="2.1.1.213"/>
    </reaction>
</comment>
<evidence type="ECO:0000256" key="7">
    <source>
        <dbReference type="ARBA" id="ARBA00022691"/>
    </source>
</evidence>
<dbReference type="GO" id="GO:0000049">
    <property type="term" value="F:tRNA binding"/>
    <property type="evidence" value="ECO:0007669"/>
    <property type="project" value="UniProtKB-KW"/>
</dbReference>
<gene>
    <name evidence="17" type="ORF">AKJ49_01200</name>
</gene>
<accession>A0A133VFL9</accession>
<comment type="subunit">
    <text evidence="2">Monomer.</text>
</comment>
<keyword evidence="9" id="KW-0694">RNA-binding</keyword>
<dbReference type="InterPro" id="IPR000241">
    <property type="entry name" value="RlmKL-like_Mtase"/>
</dbReference>
<keyword evidence="5" id="KW-0489">Methyltransferase</keyword>
<evidence type="ECO:0000256" key="6">
    <source>
        <dbReference type="ARBA" id="ARBA00022679"/>
    </source>
</evidence>
<keyword evidence="7" id="KW-0949">S-adenosyl-L-methionine</keyword>
<dbReference type="Gene3D" id="3.40.50.150">
    <property type="entry name" value="Vaccinia Virus protein VP39"/>
    <property type="match status" value="1"/>
</dbReference>
<dbReference type="Pfam" id="PF01170">
    <property type="entry name" value="UPF0020"/>
    <property type="match status" value="1"/>
</dbReference>
<dbReference type="PANTHER" id="PTHR14911:SF21">
    <property type="entry name" value="N2-METHYLGUANOSINE TRNA METHYLTRANSFERASE"/>
    <property type="match status" value="1"/>
</dbReference>
<dbReference type="GO" id="GO:0005737">
    <property type="term" value="C:cytoplasm"/>
    <property type="evidence" value="ECO:0007669"/>
    <property type="project" value="UniProtKB-SubCell"/>
</dbReference>
<proteinExistence type="inferred from homology"/>
<evidence type="ECO:0000256" key="2">
    <source>
        <dbReference type="ARBA" id="ARBA00011245"/>
    </source>
</evidence>
<dbReference type="InterPro" id="IPR004114">
    <property type="entry name" value="THUMP_dom"/>
</dbReference>
<dbReference type="InterPro" id="IPR002052">
    <property type="entry name" value="DNA_methylase_N6_adenine_CS"/>
</dbReference>
<dbReference type="FunFam" id="3.40.50.150:FF:000251">
    <property type="entry name" value="Putative RNA methylase"/>
    <property type="match status" value="1"/>
</dbReference>
<sequence>MQKAIVSEKMKRLAFFLSGEHPTLPVSEVIGAIEAEGFSYEIDEKLDQVLILKTKADPTDISRRLGMCHWIGEHFCTCPSEELMKCIGSSDLVDFLPQSETIAVRVKRIKKYSPRVDTQGLSKKIADKLLEEINYSVDLESPDNEIVCLLTEEKCVLTVIRKRIDREFLNERKPSKRPSVHPSTMQPNLARALVNIARTSKNERFLDPFCGVGGILIEAGLIGANTIGADINSELLQGAEKNLSQLKIKDYDLRICDARELEIEKVDAIATDPPYGRQASTGGSELNELYKSTFPALARFLKSGKYLCITAPSEINLEKLTKNQPFDLEEKHQNQVHKSLTREIYVFKRE</sequence>
<feature type="domain" description="THUMP" evidence="16">
    <location>
        <begin position="93"/>
        <end position="159"/>
    </location>
</feature>
<evidence type="ECO:0000313" key="17">
    <source>
        <dbReference type="EMBL" id="KXB05248.1"/>
    </source>
</evidence>
<dbReference type="CDD" id="cd11715">
    <property type="entry name" value="THUMP_AdoMetMT"/>
    <property type="match status" value="1"/>
</dbReference>
<keyword evidence="8" id="KW-0819">tRNA processing</keyword>
<evidence type="ECO:0000259" key="15">
    <source>
        <dbReference type="Pfam" id="PF01170"/>
    </source>
</evidence>
<comment type="function">
    <text evidence="11">Catalyzes the adenosylmethionine-dependent methylation of the exocyclic amino group (N(2)) of guanosine at position 10 of various tRNAs. Acts via a two-step process that leads to the formation of either N(2)-monomethyl (m(2)G) or N(2)-dimethylguanosine (m(2)(2)G).</text>
</comment>
<dbReference type="GO" id="GO:0160101">
    <property type="term" value="F:tRNA (guanine(10)-N2)-dimethyltransferase activity"/>
    <property type="evidence" value="ECO:0007669"/>
    <property type="project" value="UniProtKB-EC"/>
</dbReference>
<dbReference type="GO" id="GO:0030488">
    <property type="term" value="P:tRNA methylation"/>
    <property type="evidence" value="ECO:0007669"/>
    <property type="project" value="TreeGrafter"/>
</dbReference>
<evidence type="ECO:0000256" key="3">
    <source>
        <dbReference type="ARBA" id="ARBA00022490"/>
    </source>
</evidence>
<evidence type="ECO:0000256" key="4">
    <source>
        <dbReference type="ARBA" id="ARBA00022555"/>
    </source>
</evidence>